<dbReference type="CDD" id="cd00130">
    <property type="entry name" value="PAS"/>
    <property type="match status" value="1"/>
</dbReference>
<proteinExistence type="predicted"/>
<gene>
    <name evidence="5" type="ORF">GCM10017083_04760</name>
</gene>
<evidence type="ECO:0000313" key="6">
    <source>
        <dbReference type="Proteomes" id="UP000630353"/>
    </source>
</evidence>
<feature type="region of interest" description="Disordered" evidence="2">
    <location>
        <begin position="153"/>
        <end position="185"/>
    </location>
</feature>
<sequence length="185" mass="19828">MSPEDLPAGVPEGLLQALPDAVVVSDADGRIRFWNPAAERVFGFAAAEALGASLDLIIPERLRARHWAGYAEVMASGHSRYGAGDLLSVPALRKDGARISVQFSVALLRDADGRPCGVAAVMRDVTAEFEKRRALEREVAELRAELREAADGPRAALGCPGHWQRRFGPPGGSRTPGPAWLPRAE</sequence>
<protein>
    <recommendedName>
        <fullName evidence="7">PAS domain S-box-containing protein</fullName>
    </recommendedName>
</protein>
<dbReference type="InterPro" id="IPR035965">
    <property type="entry name" value="PAS-like_dom_sf"/>
</dbReference>
<evidence type="ECO:0000256" key="2">
    <source>
        <dbReference type="SAM" id="MobiDB-lite"/>
    </source>
</evidence>
<feature type="domain" description="PAC" evidence="4">
    <location>
        <begin position="85"/>
        <end position="137"/>
    </location>
</feature>
<dbReference type="SMART" id="SM00091">
    <property type="entry name" value="PAS"/>
    <property type="match status" value="1"/>
</dbReference>
<dbReference type="AlphaFoldDB" id="A0A918XN41"/>
<comment type="caution">
    <text evidence="5">The sequence shown here is derived from an EMBL/GenBank/DDBJ whole genome shotgun (WGS) entry which is preliminary data.</text>
</comment>
<feature type="coiled-coil region" evidence="1">
    <location>
        <begin position="125"/>
        <end position="152"/>
    </location>
</feature>
<dbReference type="NCBIfam" id="TIGR00229">
    <property type="entry name" value="sensory_box"/>
    <property type="match status" value="1"/>
</dbReference>
<accession>A0A918XN41</accession>
<dbReference type="SUPFAM" id="SSF55785">
    <property type="entry name" value="PYP-like sensor domain (PAS domain)"/>
    <property type="match status" value="1"/>
</dbReference>
<dbReference type="Proteomes" id="UP000630353">
    <property type="component" value="Unassembled WGS sequence"/>
</dbReference>
<evidence type="ECO:0000259" key="4">
    <source>
        <dbReference type="PROSITE" id="PS50113"/>
    </source>
</evidence>
<reference evidence="5" key="1">
    <citation type="journal article" date="2014" name="Int. J. Syst. Evol. Microbiol.">
        <title>Complete genome sequence of Corynebacterium casei LMG S-19264T (=DSM 44701T), isolated from a smear-ripened cheese.</title>
        <authorList>
            <consortium name="US DOE Joint Genome Institute (JGI-PGF)"/>
            <person name="Walter F."/>
            <person name="Albersmeier A."/>
            <person name="Kalinowski J."/>
            <person name="Ruckert C."/>
        </authorList>
    </citation>
    <scope>NUCLEOTIDE SEQUENCE</scope>
    <source>
        <strain evidence="5">KCTC 42651</strain>
    </source>
</reference>
<organism evidence="5 6">
    <name type="scientific">Thalassobaculum fulvum</name>
    <dbReference type="NCBI Taxonomy" id="1633335"/>
    <lineage>
        <taxon>Bacteria</taxon>
        <taxon>Pseudomonadati</taxon>
        <taxon>Pseudomonadota</taxon>
        <taxon>Alphaproteobacteria</taxon>
        <taxon>Rhodospirillales</taxon>
        <taxon>Thalassobaculaceae</taxon>
        <taxon>Thalassobaculum</taxon>
    </lineage>
</organism>
<dbReference type="Gene3D" id="3.30.450.20">
    <property type="entry name" value="PAS domain"/>
    <property type="match status" value="1"/>
</dbReference>
<dbReference type="InterPro" id="IPR013656">
    <property type="entry name" value="PAS_4"/>
</dbReference>
<dbReference type="PANTHER" id="PTHR44757">
    <property type="entry name" value="DIGUANYLATE CYCLASE DGCP"/>
    <property type="match status" value="1"/>
</dbReference>
<dbReference type="PROSITE" id="PS50113">
    <property type="entry name" value="PAC"/>
    <property type="match status" value="1"/>
</dbReference>
<dbReference type="EMBL" id="BMZS01000001">
    <property type="protein sequence ID" value="GHD40968.1"/>
    <property type="molecule type" value="Genomic_DNA"/>
</dbReference>
<name>A0A918XN41_9PROT</name>
<dbReference type="RefSeq" id="WP_189987297.1">
    <property type="nucleotide sequence ID" value="NZ_BMZS01000001.1"/>
</dbReference>
<evidence type="ECO:0000313" key="5">
    <source>
        <dbReference type="EMBL" id="GHD40968.1"/>
    </source>
</evidence>
<keyword evidence="6" id="KW-1185">Reference proteome</keyword>
<dbReference type="PANTHER" id="PTHR44757:SF2">
    <property type="entry name" value="BIOFILM ARCHITECTURE MAINTENANCE PROTEIN MBAA"/>
    <property type="match status" value="1"/>
</dbReference>
<dbReference type="InterPro" id="IPR000700">
    <property type="entry name" value="PAS-assoc_C"/>
</dbReference>
<feature type="domain" description="PAS" evidence="3">
    <location>
        <begin position="14"/>
        <end position="60"/>
    </location>
</feature>
<dbReference type="PROSITE" id="PS50112">
    <property type="entry name" value="PAS"/>
    <property type="match status" value="1"/>
</dbReference>
<keyword evidence="1" id="KW-0175">Coiled coil</keyword>
<reference evidence="5" key="2">
    <citation type="submission" date="2020-09" db="EMBL/GenBank/DDBJ databases">
        <authorList>
            <person name="Sun Q."/>
            <person name="Kim S."/>
        </authorList>
    </citation>
    <scope>NUCLEOTIDE SEQUENCE</scope>
    <source>
        <strain evidence="5">KCTC 42651</strain>
    </source>
</reference>
<evidence type="ECO:0000259" key="3">
    <source>
        <dbReference type="PROSITE" id="PS50112"/>
    </source>
</evidence>
<dbReference type="InterPro" id="IPR052155">
    <property type="entry name" value="Biofilm_reg_signaling"/>
</dbReference>
<dbReference type="Pfam" id="PF08448">
    <property type="entry name" value="PAS_4"/>
    <property type="match status" value="1"/>
</dbReference>
<evidence type="ECO:0000256" key="1">
    <source>
        <dbReference type="SAM" id="Coils"/>
    </source>
</evidence>
<dbReference type="InterPro" id="IPR000014">
    <property type="entry name" value="PAS"/>
</dbReference>
<evidence type="ECO:0008006" key="7">
    <source>
        <dbReference type="Google" id="ProtNLM"/>
    </source>
</evidence>